<proteinExistence type="predicted"/>
<feature type="chain" id="PRO_5031014348" evidence="1">
    <location>
        <begin position="25"/>
        <end position="428"/>
    </location>
</feature>
<comment type="caution">
    <text evidence="2">The sequence shown here is derived from an EMBL/GenBank/DDBJ whole genome shotgun (WGS) entry which is preliminary data.</text>
</comment>
<gene>
    <name evidence="2" type="ORF">HNR40_008746</name>
</gene>
<evidence type="ECO:0000313" key="3">
    <source>
        <dbReference type="Proteomes" id="UP000568380"/>
    </source>
</evidence>
<keyword evidence="1" id="KW-0732">Signal</keyword>
<dbReference type="AlphaFoldDB" id="A0A7W8ELC3"/>
<accession>A0A7W8ELC3</accession>
<evidence type="ECO:0000313" key="2">
    <source>
        <dbReference type="EMBL" id="MBB5083243.1"/>
    </source>
</evidence>
<sequence length="428" mass="45698">MRLRPLIVTGLALSMLGIGIPAWSADDPRSCNDLMSSDTPAYVMCTWLATPEEAADIAKFWLDNDGENMKNAGPNSEVGVDCSEAENACDPNLEGDGEMHDVGSPDVDGAEDGGTPDACPDGGKCHIDPDEVSATEAAAAEKTAAGQSAKTARTDGMRVWIDAELADDWKAGKLAEAAKKVAALAAQPGVVGVRFSSQIGYNKTLQTAEEMDKFVTEAAHALRQAVPGKKLAIHTVVPALGCGANEACKTEIGKKYPLLDPDKIGAWLKAGLVDQLALDNGHLSTEYTTWRIDAAEAQRNQWIQVRARAWDSWAHIAAEDAVFTGPGASRLTTEQATQTITDRVATPLQADAAETVILWTRWQDAKGSVNRVLGDKLADNAAWEQLKKLDAVKARLATIYDPATPEVDQATDLKKLSEVFSTVYVRAA</sequence>
<keyword evidence="3" id="KW-1185">Reference proteome</keyword>
<organism evidence="2 3">
    <name type="scientific">Nonomuraea endophytica</name>
    <dbReference type="NCBI Taxonomy" id="714136"/>
    <lineage>
        <taxon>Bacteria</taxon>
        <taxon>Bacillati</taxon>
        <taxon>Actinomycetota</taxon>
        <taxon>Actinomycetes</taxon>
        <taxon>Streptosporangiales</taxon>
        <taxon>Streptosporangiaceae</taxon>
        <taxon>Nonomuraea</taxon>
    </lineage>
</organism>
<dbReference type="RefSeq" id="WP_184972157.1">
    <property type="nucleotide sequence ID" value="NZ_JACHIN010000016.1"/>
</dbReference>
<dbReference type="Proteomes" id="UP000568380">
    <property type="component" value="Unassembled WGS sequence"/>
</dbReference>
<protein>
    <submittedName>
        <fullName evidence="2">Uncharacterized protein</fullName>
    </submittedName>
</protein>
<name>A0A7W8ELC3_9ACTN</name>
<feature type="signal peptide" evidence="1">
    <location>
        <begin position="1"/>
        <end position="24"/>
    </location>
</feature>
<reference evidence="2 3" key="1">
    <citation type="submission" date="2020-08" db="EMBL/GenBank/DDBJ databases">
        <title>Genomic Encyclopedia of Type Strains, Phase IV (KMG-IV): sequencing the most valuable type-strain genomes for metagenomic binning, comparative biology and taxonomic classification.</title>
        <authorList>
            <person name="Goeker M."/>
        </authorList>
    </citation>
    <scope>NUCLEOTIDE SEQUENCE [LARGE SCALE GENOMIC DNA]</scope>
    <source>
        <strain evidence="2 3">DSM 45385</strain>
    </source>
</reference>
<evidence type="ECO:0000256" key="1">
    <source>
        <dbReference type="SAM" id="SignalP"/>
    </source>
</evidence>
<dbReference type="EMBL" id="JACHIN010000016">
    <property type="protein sequence ID" value="MBB5083243.1"/>
    <property type="molecule type" value="Genomic_DNA"/>
</dbReference>